<comment type="caution">
    <text evidence="4">The sequence shown here is derived from an EMBL/GenBank/DDBJ whole genome shotgun (WGS) entry which is preliminary data.</text>
</comment>
<dbReference type="Pfam" id="PF13505">
    <property type="entry name" value="OMP_b-brl"/>
    <property type="match status" value="1"/>
</dbReference>
<evidence type="ECO:0000259" key="3">
    <source>
        <dbReference type="Pfam" id="PF13505"/>
    </source>
</evidence>
<proteinExistence type="predicted"/>
<evidence type="ECO:0000256" key="1">
    <source>
        <dbReference type="ARBA" id="ARBA00022729"/>
    </source>
</evidence>
<evidence type="ECO:0000313" key="4">
    <source>
        <dbReference type="EMBL" id="EFB31606.1"/>
    </source>
</evidence>
<feature type="domain" description="Outer membrane protein beta-barrel" evidence="3">
    <location>
        <begin position="8"/>
        <end position="208"/>
    </location>
</feature>
<evidence type="ECO:0000313" key="5">
    <source>
        <dbReference type="Proteomes" id="UP000004079"/>
    </source>
</evidence>
<dbReference type="InterPro" id="IPR027385">
    <property type="entry name" value="Beta-barrel_OMP"/>
</dbReference>
<feature type="chain" id="PRO_5003026970" description="Outer membrane protein beta-barrel domain-containing protein" evidence="2">
    <location>
        <begin position="23"/>
        <end position="208"/>
    </location>
</feature>
<feature type="signal peptide" evidence="2">
    <location>
        <begin position="1"/>
        <end position="22"/>
    </location>
</feature>
<name>D1QSC5_9BACT</name>
<gene>
    <name evidence="4" type="ORF">HMPREF0971_01883</name>
</gene>
<sequence length="208" mass="22792">MKKSMMLFVLAFVTLFATESKAQINFGVKGGLNVTRMSFDESLIKENNRCGFFFGPSVKFTLPVIGLGMDVSALYDQREAKIEGGNENLKQQQIVVPVNARYGFGLGDAASIYFFAGPQFGFNVGSKDLNAIKGVADWKLKTSNFSVNLGFGLMLVKHLQISANYNIACGKTGEMTFNKAADNTWKTLAGKTKDGRANAWQVGLAYYF</sequence>
<protein>
    <recommendedName>
        <fullName evidence="3">Outer membrane protein beta-barrel domain-containing protein</fullName>
    </recommendedName>
</protein>
<dbReference type="HOGENOM" id="CLU_082049_5_2_10"/>
<reference evidence="4 5" key="1">
    <citation type="submission" date="2009-11" db="EMBL/GenBank/DDBJ databases">
        <authorList>
            <person name="Weinstock G."/>
            <person name="Sodergren E."/>
            <person name="Clifton S."/>
            <person name="Fulton L."/>
            <person name="Fulton B."/>
            <person name="Courtney L."/>
            <person name="Fronick C."/>
            <person name="Harrison M."/>
            <person name="Strong C."/>
            <person name="Farmer C."/>
            <person name="Delahaunty K."/>
            <person name="Markovic C."/>
            <person name="Hall O."/>
            <person name="Minx P."/>
            <person name="Tomlinson C."/>
            <person name="Mitreva M."/>
            <person name="Nelson J."/>
            <person name="Hou S."/>
            <person name="Wollam A."/>
            <person name="Pepin K.H."/>
            <person name="Johnson M."/>
            <person name="Bhonagiri V."/>
            <person name="Nash W.E."/>
            <person name="Warren W."/>
            <person name="Chinwalla A."/>
            <person name="Mardis E.R."/>
            <person name="Wilson R.K."/>
        </authorList>
    </citation>
    <scope>NUCLEOTIDE SEQUENCE [LARGE SCALE GENOMIC DNA]</scope>
    <source>
        <strain evidence="4 5">F0302</strain>
    </source>
</reference>
<dbReference type="InterPro" id="IPR011250">
    <property type="entry name" value="OMP/PagP_B-barrel"/>
</dbReference>
<keyword evidence="1 2" id="KW-0732">Signal</keyword>
<dbReference type="SUPFAM" id="SSF56925">
    <property type="entry name" value="OMPA-like"/>
    <property type="match status" value="1"/>
</dbReference>
<accession>D1QSC5</accession>
<dbReference type="STRING" id="649760.HMPREF0971_01883"/>
<dbReference type="EMBL" id="ACUZ02000034">
    <property type="protein sequence ID" value="EFB31606.1"/>
    <property type="molecule type" value="Genomic_DNA"/>
</dbReference>
<evidence type="ECO:0000256" key="2">
    <source>
        <dbReference type="SAM" id="SignalP"/>
    </source>
</evidence>
<dbReference type="Proteomes" id="UP000004079">
    <property type="component" value="Unassembled WGS sequence"/>
</dbReference>
<dbReference type="AlphaFoldDB" id="D1QSC5"/>
<dbReference type="RefSeq" id="WP_004373534.1">
    <property type="nucleotide sequence ID" value="NZ_GG703886.1"/>
</dbReference>
<organism evidence="4 5">
    <name type="scientific">Segatella oris F0302</name>
    <dbReference type="NCBI Taxonomy" id="649760"/>
    <lineage>
        <taxon>Bacteria</taxon>
        <taxon>Pseudomonadati</taxon>
        <taxon>Bacteroidota</taxon>
        <taxon>Bacteroidia</taxon>
        <taxon>Bacteroidales</taxon>
        <taxon>Prevotellaceae</taxon>
        <taxon>Segatella</taxon>
    </lineage>
</organism>